<dbReference type="EC" id="3.2.1.4" evidence="3"/>
<gene>
    <name evidence="8" type="ORF">Ddye_018403</name>
</gene>
<dbReference type="EMBL" id="JANJYI010000005">
    <property type="protein sequence ID" value="KAK2650914.1"/>
    <property type="molecule type" value="Genomic_DNA"/>
</dbReference>
<dbReference type="InterPro" id="IPR008928">
    <property type="entry name" value="6-hairpin_glycosidase_sf"/>
</dbReference>
<dbReference type="InterPro" id="IPR001701">
    <property type="entry name" value="Glyco_hydro_9"/>
</dbReference>
<name>A0AAD9UBB6_9ROSI</name>
<dbReference type="SUPFAM" id="SSF48208">
    <property type="entry name" value="Six-hairpin glycosidases"/>
    <property type="match status" value="1"/>
</dbReference>
<evidence type="ECO:0000256" key="6">
    <source>
        <dbReference type="ARBA" id="ARBA00023326"/>
    </source>
</evidence>
<reference evidence="8" key="1">
    <citation type="journal article" date="2023" name="Plant J.">
        <title>Genome sequences and population genomics provide insights into the demographic history, inbreeding, and mutation load of two 'living fossil' tree species of Dipteronia.</title>
        <authorList>
            <person name="Feng Y."/>
            <person name="Comes H.P."/>
            <person name="Chen J."/>
            <person name="Zhu S."/>
            <person name="Lu R."/>
            <person name="Zhang X."/>
            <person name="Li P."/>
            <person name="Qiu J."/>
            <person name="Olsen K.M."/>
            <person name="Qiu Y."/>
        </authorList>
    </citation>
    <scope>NUCLEOTIDE SEQUENCE</scope>
    <source>
        <strain evidence="8">KIB01</strain>
    </source>
</reference>
<comment type="catalytic activity">
    <reaction evidence="1">
        <text>Endohydrolysis of (1-&gt;4)-beta-D-glucosidic linkages in cellulose, lichenin and cereal beta-D-glucans.</text>
        <dbReference type="EC" id="3.2.1.4"/>
    </reaction>
</comment>
<evidence type="ECO:0000256" key="4">
    <source>
        <dbReference type="ARBA" id="ARBA00023001"/>
    </source>
</evidence>
<evidence type="ECO:0000259" key="7">
    <source>
        <dbReference type="Pfam" id="PF00759"/>
    </source>
</evidence>
<dbReference type="InterPro" id="IPR012341">
    <property type="entry name" value="6hp_glycosidase-like_sf"/>
</dbReference>
<dbReference type="Proteomes" id="UP001280121">
    <property type="component" value="Unassembled WGS sequence"/>
</dbReference>
<feature type="domain" description="Glycoside hydrolase family 9" evidence="7">
    <location>
        <begin position="26"/>
        <end position="81"/>
    </location>
</feature>
<sequence>MGDLVFHLLSTDCFVFVWRDLAFLNNEDELLLAAVWLECAMNDKTYLDSNGGAGNSVSARSSFSWDDKCLGAQVLASKIILEGKSEGSGIWRQYKS</sequence>
<accession>A0AAD9UBB6</accession>
<organism evidence="8 9">
    <name type="scientific">Dipteronia dyeriana</name>
    <dbReference type="NCBI Taxonomy" id="168575"/>
    <lineage>
        <taxon>Eukaryota</taxon>
        <taxon>Viridiplantae</taxon>
        <taxon>Streptophyta</taxon>
        <taxon>Embryophyta</taxon>
        <taxon>Tracheophyta</taxon>
        <taxon>Spermatophyta</taxon>
        <taxon>Magnoliopsida</taxon>
        <taxon>eudicotyledons</taxon>
        <taxon>Gunneridae</taxon>
        <taxon>Pentapetalae</taxon>
        <taxon>rosids</taxon>
        <taxon>malvids</taxon>
        <taxon>Sapindales</taxon>
        <taxon>Sapindaceae</taxon>
        <taxon>Hippocastanoideae</taxon>
        <taxon>Acereae</taxon>
        <taxon>Dipteronia</taxon>
    </lineage>
</organism>
<evidence type="ECO:0000313" key="9">
    <source>
        <dbReference type="Proteomes" id="UP001280121"/>
    </source>
</evidence>
<keyword evidence="9" id="KW-1185">Reference proteome</keyword>
<dbReference type="Pfam" id="PF00759">
    <property type="entry name" value="Glyco_hydro_9"/>
    <property type="match status" value="1"/>
</dbReference>
<proteinExistence type="inferred from homology"/>
<protein>
    <recommendedName>
        <fullName evidence="3">cellulase</fullName>
        <ecNumber evidence="3">3.2.1.4</ecNumber>
    </recommendedName>
</protein>
<evidence type="ECO:0000313" key="8">
    <source>
        <dbReference type="EMBL" id="KAK2650914.1"/>
    </source>
</evidence>
<dbReference type="Gene3D" id="1.50.10.10">
    <property type="match status" value="1"/>
</dbReference>
<keyword evidence="4" id="KW-0136">Cellulose degradation</keyword>
<evidence type="ECO:0000256" key="5">
    <source>
        <dbReference type="ARBA" id="ARBA00023277"/>
    </source>
</evidence>
<dbReference type="AlphaFoldDB" id="A0AAD9UBB6"/>
<dbReference type="GO" id="GO:0008810">
    <property type="term" value="F:cellulase activity"/>
    <property type="evidence" value="ECO:0007669"/>
    <property type="project" value="UniProtKB-EC"/>
</dbReference>
<keyword evidence="6" id="KW-0624">Polysaccharide degradation</keyword>
<comment type="similarity">
    <text evidence="2">Belongs to the glycosyl hydrolase 9 (cellulase E) family.</text>
</comment>
<evidence type="ECO:0000256" key="3">
    <source>
        <dbReference type="ARBA" id="ARBA00012601"/>
    </source>
</evidence>
<comment type="caution">
    <text evidence="8">The sequence shown here is derived from an EMBL/GenBank/DDBJ whole genome shotgun (WGS) entry which is preliminary data.</text>
</comment>
<keyword evidence="5" id="KW-0119">Carbohydrate metabolism</keyword>
<dbReference type="GO" id="GO:0030245">
    <property type="term" value="P:cellulose catabolic process"/>
    <property type="evidence" value="ECO:0007669"/>
    <property type="project" value="UniProtKB-KW"/>
</dbReference>
<evidence type="ECO:0000256" key="2">
    <source>
        <dbReference type="ARBA" id="ARBA00007072"/>
    </source>
</evidence>
<evidence type="ECO:0000256" key="1">
    <source>
        <dbReference type="ARBA" id="ARBA00000966"/>
    </source>
</evidence>